<dbReference type="RefSeq" id="WP_176130226.1">
    <property type="nucleotide sequence ID" value="NZ_CADDZZ010000005.1"/>
</dbReference>
<sequence length="75" mass="8632">MRNTSDGKRTRKRPFLLPASAVASSIRFPPRIRYHSRTRSIVRRPVLRFSFIFVFPLPIDLLGALLDRPGTPREG</sequence>
<reference evidence="2" key="1">
    <citation type="submission" date="2020-12" db="EMBL/GenBank/DDBJ databases">
        <title>Burkholderia cepacia complex in Mexico.</title>
        <authorList>
            <person name="Estrada P."/>
        </authorList>
    </citation>
    <scope>NUCLEOTIDE SEQUENCE</scope>
    <source>
        <strain evidence="2">871</strain>
    </source>
</reference>
<dbReference type="AlphaFoldDB" id="A0A8I1AGJ0"/>
<comment type="caution">
    <text evidence="2">The sequence shown here is derived from an EMBL/GenBank/DDBJ whole genome shotgun (WGS) entry which is preliminary data.</text>
</comment>
<accession>A0A8I1AGJ0</accession>
<keyword evidence="1" id="KW-1133">Transmembrane helix</keyword>
<dbReference type="EMBL" id="JAEDXG010000005">
    <property type="protein sequence ID" value="MBH9696253.1"/>
    <property type="molecule type" value="Genomic_DNA"/>
</dbReference>
<evidence type="ECO:0000313" key="2">
    <source>
        <dbReference type="EMBL" id="MBH9696253.1"/>
    </source>
</evidence>
<gene>
    <name evidence="2" type="ORF">JAO13_07350</name>
</gene>
<evidence type="ECO:0000256" key="1">
    <source>
        <dbReference type="SAM" id="Phobius"/>
    </source>
</evidence>
<feature type="transmembrane region" description="Helical" evidence="1">
    <location>
        <begin position="46"/>
        <end position="66"/>
    </location>
</feature>
<evidence type="ECO:0000313" key="3">
    <source>
        <dbReference type="Proteomes" id="UP000645612"/>
    </source>
</evidence>
<dbReference type="Proteomes" id="UP000645612">
    <property type="component" value="Unassembled WGS sequence"/>
</dbReference>
<name>A0A8I1AGJ0_BURCE</name>
<protein>
    <submittedName>
        <fullName evidence="2">Uncharacterized protein</fullName>
    </submittedName>
</protein>
<keyword evidence="1" id="KW-0812">Transmembrane</keyword>
<keyword evidence="1" id="KW-0472">Membrane</keyword>
<proteinExistence type="predicted"/>
<organism evidence="2 3">
    <name type="scientific">Burkholderia cepacia</name>
    <name type="common">Pseudomonas cepacia</name>
    <dbReference type="NCBI Taxonomy" id="292"/>
    <lineage>
        <taxon>Bacteria</taxon>
        <taxon>Pseudomonadati</taxon>
        <taxon>Pseudomonadota</taxon>
        <taxon>Betaproteobacteria</taxon>
        <taxon>Burkholderiales</taxon>
        <taxon>Burkholderiaceae</taxon>
        <taxon>Burkholderia</taxon>
        <taxon>Burkholderia cepacia complex</taxon>
    </lineage>
</organism>